<accession>A0ABP1PDI5</accession>
<proteinExistence type="inferred from homology"/>
<keyword evidence="8 9" id="KW-0546">Nucleotide metabolism</keyword>
<dbReference type="EC" id="3.1.3.5" evidence="3 9"/>
<evidence type="ECO:0000256" key="2">
    <source>
        <dbReference type="ARBA" id="ARBA00008389"/>
    </source>
</evidence>
<dbReference type="PANTHER" id="PTHR13045:SF0">
    <property type="entry name" value="7-METHYLGUANOSINE PHOSPHATE-SPECIFIC 5'-NUCLEOTIDASE"/>
    <property type="match status" value="1"/>
</dbReference>
<keyword evidence="11" id="KW-1185">Reference proteome</keyword>
<comment type="catalytic activity">
    <reaction evidence="1 9">
        <text>a ribonucleoside 5'-phosphate + H2O = a ribonucleoside + phosphate</text>
        <dbReference type="Rhea" id="RHEA:12484"/>
        <dbReference type="ChEBI" id="CHEBI:15377"/>
        <dbReference type="ChEBI" id="CHEBI:18254"/>
        <dbReference type="ChEBI" id="CHEBI:43474"/>
        <dbReference type="ChEBI" id="CHEBI:58043"/>
        <dbReference type="EC" id="3.1.3.5"/>
    </reaction>
</comment>
<dbReference type="Gene3D" id="1.10.150.340">
    <property type="entry name" value="Pyrimidine 5'-nucleotidase (UMPH-1), N-terminal domain"/>
    <property type="match status" value="1"/>
</dbReference>
<protein>
    <recommendedName>
        <fullName evidence="3 9">5'-nucleotidase</fullName>
        <ecNumber evidence="3 9">3.1.3.5</ecNumber>
    </recommendedName>
</protein>
<dbReference type="InterPro" id="IPR023214">
    <property type="entry name" value="HAD_sf"/>
</dbReference>
<dbReference type="InterPro" id="IPR036412">
    <property type="entry name" value="HAD-like_sf"/>
</dbReference>
<reference evidence="10 11" key="1">
    <citation type="submission" date="2024-08" db="EMBL/GenBank/DDBJ databases">
        <authorList>
            <person name="Will J Nash"/>
            <person name="Angela Man"/>
            <person name="Seanna McTaggart"/>
            <person name="Kendall Baker"/>
            <person name="Tom Barker"/>
            <person name="Leah Catchpole"/>
            <person name="Alex Durrant"/>
            <person name="Karim Gharbi"/>
            <person name="Naomi Irish"/>
            <person name="Gemy Kaithakottil"/>
            <person name="Debby Ku"/>
            <person name="Aaliyah Providence"/>
            <person name="Felix Shaw"/>
            <person name="David Swarbreck"/>
            <person name="Chris Watkins"/>
            <person name="Ann M. McCartney"/>
            <person name="Giulio Formenti"/>
            <person name="Alice Mouton"/>
            <person name="Noel Vella"/>
            <person name="Bjorn M von Reumont"/>
            <person name="Adriana Vella"/>
            <person name="Wilfried Haerty"/>
        </authorList>
    </citation>
    <scope>NUCLEOTIDE SEQUENCE [LARGE SCALE GENOMIC DNA]</scope>
</reference>
<evidence type="ECO:0000256" key="1">
    <source>
        <dbReference type="ARBA" id="ARBA00000815"/>
    </source>
</evidence>
<evidence type="ECO:0000256" key="5">
    <source>
        <dbReference type="ARBA" id="ARBA00022741"/>
    </source>
</evidence>
<evidence type="ECO:0000256" key="7">
    <source>
        <dbReference type="ARBA" id="ARBA00022842"/>
    </source>
</evidence>
<comment type="subcellular location">
    <subcellularLocation>
        <location evidence="9">Cytoplasm</location>
    </subcellularLocation>
</comment>
<comment type="similarity">
    <text evidence="2 9">Belongs to the pyrimidine 5'-nucleotidase family.</text>
</comment>
<dbReference type="PANTHER" id="PTHR13045">
    <property type="entry name" value="5'-NUCLEOTIDASE"/>
    <property type="match status" value="1"/>
</dbReference>
<dbReference type="InterPro" id="IPR006434">
    <property type="entry name" value="Pyrimidine_nucleotidase_eu"/>
</dbReference>
<dbReference type="EMBL" id="CAXAJV020001300">
    <property type="protein sequence ID" value="CAL7950882.1"/>
    <property type="molecule type" value="Genomic_DNA"/>
</dbReference>
<evidence type="ECO:0000256" key="6">
    <source>
        <dbReference type="ARBA" id="ARBA00022801"/>
    </source>
</evidence>
<dbReference type="SFLD" id="SFLDS00003">
    <property type="entry name" value="Haloacid_Dehalogenase"/>
    <property type="match status" value="1"/>
</dbReference>
<evidence type="ECO:0000256" key="4">
    <source>
        <dbReference type="ARBA" id="ARBA00022723"/>
    </source>
</evidence>
<keyword evidence="6 9" id="KW-0378">Hydrolase</keyword>
<evidence type="ECO:0000256" key="8">
    <source>
        <dbReference type="ARBA" id="ARBA00023080"/>
    </source>
</evidence>
<evidence type="ECO:0000256" key="3">
    <source>
        <dbReference type="ARBA" id="ARBA00012643"/>
    </source>
</evidence>
<dbReference type="Proteomes" id="UP001642520">
    <property type="component" value="Unassembled WGS sequence"/>
</dbReference>
<keyword evidence="9" id="KW-0963">Cytoplasm</keyword>
<keyword evidence="5 9" id="KW-0547">Nucleotide-binding</keyword>
<dbReference type="SFLD" id="SFLDG01128">
    <property type="entry name" value="C1.4:_5'-Nucleotidase_Like"/>
    <property type="match status" value="1"/>
</dbReference>
<comment type="caution">
    <text evidence="10">The sequence shown here is derived from an EMBL/GenBank/DDBJ whole genome shotgun (WGS) entry which is preliminary data.</text>
</comment>
<dbReference type="NCBIfam" id="TIGR01544">
    <property type="entry name" value="HAD-SF-IE"/>
    <property type="match status" value="1"/>
</dbReference>
<sequence length="312" mass="35472">MSNFLFLVTLICIFYVQMLRYFSCEKLIFPTLKLKHVHIRDQKHLLRIINVILKGGCSSLQIVTDFDLTLTKQHVNGKRVLSSFGIFSRCKQLPESYSVESKRLYKKYRPIEIDPALPIEIKAEAMTDWVIASEGILKGIPFDPSEIPEVSKIYGGDLRDGTKELLEKLHCAEVPVLVFSAGLGDVVETVLKNHGVLFENMKVISNFLKYKDGKLEGFQNKQLIHVFNKNEHAIEQDYFKVLEGRKNVLLMGDTIGDASMVDGMVDTCAVLKIGFLYDNVENSLSSYMESFDIVLVDDQTMQVPIDILQRLL</sequence>
<evidence type="ECO:0000313" key="11">
    <source>
        <dbReference type="Proteomes" id="UP001642520"/>
    </source>
</evidence>
<dbReference type="Pfam" id="PF05822">
    <property type="entry name" value="UMPH-1"/>
    <property type="match status" value="1"/>
</dbReference>
<gene>
    <name evidence="10" type="ORF">XYLVIOL_LOCUS10239</name>
</gene>
<organism evidence="10 11">
    <name type="scientific">Xylocopa violacea</name>
    <name type="common">Violet carpenter bee</name>
    <name type="synonym">Apis violacea</name>
    <dbReference type="NCBI Taxonomy" id="135666"/>
    <lineage>
        <taxon>Eukaryota</taxon>
        <taxon>Metazoa</taxon>
        <taxon>Ecdysozoa</taxon>
        <taxon>Arthropoda</taxon>
        <taxon>Hexapoda</taxon>
        <taxon>Insecta</taxon>
        <taxon>Pterygota</taxon>
        <taxon>Neoptera</taxon>
        <taxon>Endopterygota</taxon>
        <taxon>Hymenoptera</taxon>
        <taxon>Apocrita</taxon>
        <taxon>Aculeata</taxon>
        <taxon>Apoidea</taxon>
        <taxon>Anthophila</taxon>
        <taxon>Apidae</taxon>
        <taxon>Xylocopa</taxon>
        <taxon>Xylocopa</taxon>
    </lineage>
</organism>
<evidence type="ECO:0000256" key="9">
    <source>
        <dbReference type="RuleBase" id="RU361276"/>
    </source>
</evidence>
<dbReference type="SUPFAM" id="SSF56784">
    <property type="entry name" value="HAD-like"/>
    <property type="match status" value="1"/>
</dbReference>
<name>A0ABP1PDI5_XYLVO</name>
<keyword evidence="7" id="KW-0460">Magnesium</keyword>
<evidence type="ECO:0000313" key="10">
    <source>
        <dbReference type="EMBL" id="CAL7950882.1"/>
    </source>
</evidence>
<keyword evidence="4" id="KW-0479">Metal-binding</keyword>
<dbReference type="Gene3D" id="3.40.50.1000">
    <property type="entry name" value="HAD superfamily/HAD-like"/>
    <property type="match status" value="1"/>
</dbReference>